<feature type="chain" id="PRO_5018662795" evidence="14">
    <location>
        <begin position="21"/>
        <end position="517"/>
    </location>
</feature>
<keyword evidence="19" id="KW-1185">Reference proteome</keyword>
<feature type="domain" description="Granulins" evidence="15">
    <location>
        <begin position="347"/>
        <end position="404"/>
    </location>
</feature>
<evidence type="ECO:0000256" key="10">
    <source>
        <dbReference type="ARBA" id="ARBA00023136"/>
    </source>
</evidence>
<dbReference type="SMART" id="SM00645">
    <property type="entry name" value="Pept_C1"/>
    <property type="match status" value="1"/>
</dbReference>
<evidence type="ECO:0000256" key="14">
    <source>
        <dbReference type="SAM" id="SignalP"/>
    </source>
</evidence>
<dbReference type="SMART" id="SM00277">
    <property type="entry name" value="GRAN"/>
    <property type="match status" value="1"/>
</dbReference>
<dbReference type="InterPro" id="IPR013128">
    <property type="entry name" value="Peptidase_C1A"/>
</dbReference>
<dbReference type="MEROPS" id="C01.A13"/>
<keyword evidence="11" id="KW-1015">Disulfide bond</keyword>
<keyword evidence="4" id="KW-1003">Cell membrane</keyword>
<evidence type="ECO:0000256" key="9">
    <source>
        <dbReference type="ARBA" id="ARBA00022807"/>
    </source>
</evidence>
<dbReference type="Gene3D" id="3.90.70.10">
    <property type="entry name" value="Cysteine proteinases"/>
    <property type="match status" value="1"/>
</dbReference>
<dbReference type="Pfam" id="PF00112">
    <property type="entry name" value="Peptidase_C1"/>
    <property type="match status" value="1"/>
</dbReference>
<keyword evidence="7 14" id="KW-0732">Signal</keyword>
<dbReference type="Pfam" id="PF00396">
    <property type="entry name" value="Granulin"/>
    <property type="match status" value="1"/>
</dbReference>
<feature type="domain" description="Cathepsin propeptide inhibitor" evidence="17">
    <location>
        <begin position="30"/>
        <end position="87"/>
    </location>
</feature>
<comment type="similarity">
    <text evidence="3">Belongs to the peptidase C1 family.</text>
</comment>
<dbReference type="PANTHER" id="PTHR12411">
    <property type="entry name" value="CYSTEINE PROTEASE FAMILY C1-RELATED"/>
    <property type="match status" value="1"/>
</dbReference>
<evidence type="ECO:0000256" key="1">
    <source>
        <dbReference type="ARBA" id="ARBA00004116"/>
    </source>
</evidence>
<keyword evidence="6" id="KW-0645">Protease</keyword>
<dbReference type="PROSITE" id="PS00639">
    <property type="entry name" value="THIOL_PROTEASE_HIS"/>
    <property type="match status" value="1"/>
</dbReference>
<evidence type="ECO:0000256" key="3">
    <source>
        <dbReference type="ARBA" id="ARBA00008455"/>
    </source>
</evidence>
<dbReference type="InterPro" id="IPR025660">
    <property type="entry name" value="Pept_his_AS"/>
</dbReference>
<dbReference type="CDD" id="cd02248">
    <property type="entry name" value="Peptidase_C1A"/>
    <property type="match status" value="1"/>
</dbReference>
<protein>
    <submittedName>
        <fullName evidence="18">Oryzain alpha chain</fullName>
    </submittedName>
</protein>
<name>W9SBZ5_9ROSA</name>
<dbReference type="GO" id="GO:0008234">
    <property type="term" value="F:cysteine-type peptidase activity"/>
    <property type="evidence" value="ECO:0007669"/>
    <property type="project" value="UniProtKB-KW"/>
</dbReference>
<dbReference type="SUPFAM" id="SSF57277">
    <property type="entry name" value="Granulin repeat"/>
    <property type="match status" value="1"/>
</dbReference>
<dbReference type="GO" id="GO:0005773">
    <property type="term" value="C:vacuole"/>
    <property type="evidence" value="ECO:0007669"/>
    <property type="project" value="UniProtKB-SubCell"/>
</dbReference>
<dbReference type="InterPro" id="IPR039417">
    <property type="entry name" value="Peptidase_C1A_papain-like"/>
</dbReference>
<feature type="domain" description="Peptidase C1A papain C-terminal" evidence="16">
    <location>
        <begin position="115"/>
        <end position="330"/>
    </location>
</feature>
<dbReference type="InterPro" id="IPR013201">
    <property type="entry name" value="Prot_inhib_I29"/>
</dbReference>
<proteinExistence type="inferred from homology"/>
<dbReference type="SMART" id="SM00848">
    <property type="entry name" value="Inhibitor_I29"/>
    <property type="match status" value="1"/>
</dbReference>
<dbReference type="FunFam" id="2.10.25.160:FF:000002">
    <property type="entry name" value="Cysteine protease 1"/>
    <property type="match status" value="1"/>
</dbReference>
<dbReference type="InterPro" id="IPR000118">
    <property type="entry name" value="Granulin"/>
</dbReference>
<dbReference type="GO" id="GO:0005886">
    <property type="term" value="C:plasma membrane"/>
    <property type="evidence" value="ECO:0007669"/>
    <property type="project" value="UniProtKB-SubCell"/>
</dbReference>
<keyword evidence="12" id="KW-0325">Glycoprotein</keyword>
<dbReference type="SUPFAM" id="SSF54001">
    <property type="entry name" value="Cysteine proteinases"/>
    <property type="match status" value="1"/>
</dbReference>
<dbReference type="InterPro" id="IPR025661">
    <property type="entry name" value="Pept_asp_AS"/>
</dbReference>
<evidence type="ECO:0000256" key="5">
    <source>
        <dbReference type="ARBA" id="ARBA00022554"/>
    </source>
</evidence>
<accession>W9SBZ5</accession>
<dbReference type="InterPro" id="IPR038765">
    <property type="entry name" value="Papain-like_cys_pep_sf"/>
</dbReference>
<feature type="signal peptide" evidence="14">
    <location>
        <begin position="1"/>
        <end position="20"/>
    </location>
</feature>
<dbReference type="eggNOG" id="KOG4296">
    <property type="taxonomic scope" value="Eukaryota"/>
</dbReference>
<dbReference type="Proteomes" id="UP000030645">
    <property type="component" value="Unassembled WGS sequence"/>
</dbReference>
<evidence type="ECO:0000259" key="16">
    <source>
        <dbReference type="SMART" id="SM00645"/>
    </source>
</evidence>
<evidence type="ECO:0000256" key="2">
    <source>
        <dbReference type="ARBA" id="ARBA00004236"/>
    </source>
</evidence>
<keyword evidence="9" id="KW-0788">Thiol protease</keyword>
<evidence type="ECO:0000259" key="15">
    <source>
        <dbReference type="SMART" id="SM00277"/>
    </source>
</evidence>
<reference evidence="19" key="1">
    <citation type="submission" date="2013-01" db="EMBL/GenBank/DDBJ databases">
        <title>Draft Genome Sequence of a Mulberry Tree, Morus notabilis C.K. Schneid.</title>
        <authorList>
            <person name="He N."/>
            <person name="Zhao S."/>
        </authorList>
    </citation>
    <scope>NUCLEOTIDE SEQUENCE</scope>
</reference>
<evidence type="ECO:0000256" key="11">
    <source>
        <dbReference type="ARBA" id="ARBA00023157"/>
    </source>
</evidence>
<dbReference type="InterPro" id="IPR000169">
    <property type="entry name" value="Pept_cys_AS"/>
</dbReference>
<keyword evidence="8" id="KW-0378">Hydrolase</keyword>
<dbReference type="FunFam" id="3.90.70.10:FF:000055">
    <property type="entry name" value="cysteine protease XCP2"/>
    <property type="match status" value="1"/>
</dbReference>
<evidence type="ECO:0000313" key="18">
    <source>
        <dbReference type="EMBL" id="EXC25025.1"/>
    </source>
</evidence>
<dbReference type="Pfam" id="PF08246">
    <property type="entry name" value="Inhibitor_I29"/>
    <property type="match status" value="1"/>
</dbReference>
<organism evidence="18 19">
    <name type="scientific">Morus notabilis</name>
    <dbReference type="NCBI Taxonomy" id="981085"/>
    <lineage>
        <taxon>Eukaryota</taxon>
        <taxon>Viridiplantae</taxon>
        <taxon>Streptophyta</taxon>
        <taxon>Embryophyta</taxon>
        <taxon>Tracheophyta</taxon>
        <taxon>Spermatophyta</taxon>
        <taxon>Magnoliopsida</taxon>
        <taxon>eudicotyledons</taxon>
        <taxon>Gunneridae</taxon>
        <taxon>Pentapetalae</taxon>
        <taxon>rosids</taxon>
        <taxon>fabids</taxon>
        <taxon>Rosales</taxon>
        <taxon>Moraceae</taxon>
        <taxon>Moreae</taxon>
        <taxon>Morus</taxon>
    </lineage>
</organism>
<evidence type="ECO:0000256" key="4">
    <source>
        <dbReference type="ARBA" id="ARBA00022475"/>
    </source>
</evidence>
<evidence type="ECO:0000256" key="8">
    <source>
        <dbReference type="ARBA" id="ARBA00022801"/>
    </source>
</evidence>
<dbReference type="STRING" id="981085.W9SBZ5"/>
<evidence type="ECO:0000259" key="17">
    <source>
        <dbReference type="SMART" id="SM00848"/>
    </source>
</evidence>
<comment type="subcellular location">
    <subcellularLocation>
        <location evidence="2">Cell membrane</location>
    </subcellularLocation>
    <subcellularLocation>
        <location evidence="1">Vacuole</location>
    </subcellularLocation>
</comment>
<dbReference type="GO" id="GO:0006508">
    <property type="term" value="P:proteolysis"/>
    <property type="evidence" value="ECO:0007669"/>
    <property type="project" value="UniProtKB-KW"/>
</dbReference>
<keyword evidence="10" id="KW-0472">Membrane</keyword>
<evidence type="ECO:0000256" key="12">
    <source>
        <dbReference type="ARBA" id="ARBA00023180"/>
    </source>
</evidence>
<dbReference type="GO" id="GO:0010623">
    <property type="term" value="P:programmed cell death involved in cell development"/>
    <property type="evidence" value="ECO:0007669"/>
    <property type="project" value="UniProtKB-ARBA"/>
</dbReference>
<dbReference type="Gene3D" id="2.10.25.160">
    <property type="entry name" value="Granulin"/>
    <property type="match status" value="1"/>
</dbReference>
<keyword evidence="5" id="KW-0926">Vacuole</keyword>
<dbReference type="PROSITE" id="PS00139">
    <property type="entry name" value="THIOL_PROTEASE_CYS"/>
    <property type="match status" value="1"/>
</dbReference>
<sequence>MKILCLFLLSLLLSSHLSLSSPSLNSSQLFEAWCEKHGQSYSSEEERLYRLTVFEDNLAFVTQHNNMGNSSYTLSLNAFADLTHHEFKSSRLGFSSALLSSLPKLGSKLLDLRDVPASLDWRKKGAVTNVKDQGSCGACWAFSATGAIEGINKIVTGSLVSLSEQELIDCDTSYNAGCDGGLMDYAYQFVIDNHGIDTEEDYPYQARDKSCRKEKLKRRVVTIDGYTDVAPNNGLQLLQAVVTQPVSVGICGSERAFQLYSKGIFTGPCSTSLDHAVLIVGYDSENGVDYWIVKNSWGKQWGMDGYIHMQRNTGNSQGVCGINMLASYPTKTSPNPPPSPSPGPTRCSFFAQCGEGETCCCSWRFLGLCFSWKCCGLNSAVCCKDKIHCCPQDYPLCDTQRNVCLKEEAVVDEALVLDDLADAADVSGAGDGIGVDDAEAEVGLEESMHHHPVPELEDLQWKDRSGEEDEREGKKRELDDVVRLRRAIVVPLGERRRRAPESIGLAAVVAAAAADRG</sequence>
<gene>
    <name evidence="18" type="ORF">L484_021896</name>
</gene>
<dbReference type="EMBL" id="KE346040">
    <property type="protein sequence ID" value="EXC25025.1"/>
    <property type="molecule type" value="Genomic_DNA"/>
</dbReference>
<evidence type="ECO:0000256" key="6">
    <source>
        <dbReference type="ARBA" id="ARBA00022670"/>
    </source>
</evidence>
<feature type="region of interest" description="Disordered" evidence="13">
    <location>
        <begin position="447"/>
        <end position="476"/>
    </location>
</feature>
<evidence type="ECO:0000256" key="13">
    <source>
        <dbReference type="SAM" id="MobiDB-lite"/>
    </source>
</evidence>
<dbReference type="AlphaFoldDB" id="W9SBZ5"/>
<dbReference type="PROSITE" id="PS00640">
    <property type="entry name" value="THIOL_PROTEASE_ASN"/>
    <property type="match status" value="1"/>
</dbReference>
<dbReference type="PRINTS" id="PR00705">
    <property type="entry name" value="PAPAIN"/>
</dbReference>
<dbReference type="eggNOG" id="KOG1543">
    <property type="taxonomic scope" value="Eukaryota"/>
</dbReference>
<evidence type="ECO:0000313" key="19">
    <source>
        <dbReference type="Proteomes" id="UP000030645"/>
    </source>
</evidence>
<evidence type="ECO:0000256" key="7">
    <source>
        <dbReference type="ARBA" id="ARBA00022729"/>
    </source>
</evidence>
<dbReference type="InterPro" id="IPR037277">
    <property type="entry name" value="Granulin_sf"/>
</dbReference>
<dbReference type="InterPro" id="IPR000668">
    <property type="entry name" value="Peptidase_C1A_C"/>
</dbReference>